<keyword evidence="1" id="KW-0645">Protease</keyword>
<feature type="non-terminal residue" evidence="4">
    <location>
        <position position="430"/>
    </location>
</feature>
<dbReference type="PANTHER" id="PTHR11010:SF38">
    <property type="entry name" value="LYSOSOMAL PRO-X CARBOXYPEPTIDASE"/>
    <property type="match status" value="1"/>
</dbReference>
<dbReference type="InterPro" id="IPR029058">
    <property type="entry name" value="AB_hydrolase_fold"/>
</dbReference>
<dbReference type="Pfam" id="PF05576">
    <property type="entry name" value="Peptidase_S37"/>
    <property type="match status" value="1"/>
</dbReference>
<proteinExistence type="predicted"/>
<evidence type="ECO:0000256" key="3">
    <source>
        <dbReference type="ARBA" id="ARBA00022801"/>
    </source>
</evidence>
<keyword evidence="2" id="KW-0732">Signal</keyword>
<feature type="non-terminal residue" evidence="4">
    <location>
        <position position="1"/>
    </location>
</feature>
<dbReference type="SUPFAM" id="SSF53474">
    <property type="entry name" value="alpha/beta-Hydrolases"/>
    <property type="match status" value="1"/>
</dbReference>
<dbReference type="PANTHER" id="PTHR11010">
    <property type="entry name" value="PROTEASE S28 PRO-X CARBOXYPEPTIDASE-RELATED"/>
    <property type="match status" value="1"/>
</dbReference>
<keyword evidence="3" id="KW-0378">Hydrolase</keyword>
<evidence type="ECO:0000256" key="2">
    <source>
        <dbReference type="ARBA" id="ARBA00022729"/>
    </source>
</evidence>
<dbReference type="Gene3D" id="3.40.50.1820">
    <property type="entry name" value="alpha/beta hydrolase"/>
    <property type="match status" value="1"/>
</dbReference>
<keyword evidence="4" id="KW-0031">Aminopeptidase</keyword>
<dbReference type="InterPro" id="IPR008761">
    <property type="entry name" value="Peptidase_S37"/>
</dbReference>
<protein>
    <submittedName>
        <fullName evidence="4">Aminopeptidase</fullName>
    </submittedName>
</protein>
<name>A0ABQ7FM02_9ACTN</name>
<gene>
    <name evidence="4" type="ORF">GCU69_07525</name>
</gene>
<dbReference type="Proteomes" id="UP000621266">
    <property type="component" value="Unassembled WGS sequence"/>
</dbReference>
<evidence type="ECO:0000256" key="1">
    <source>
        <dbReference type="ARBA" id="ARBA00022670"/>
    </source>
</evidence>
<dbReference type="GO" id="GO:0004177">
    <property type="term" value="F:aminopeptidase activity"/>
    <property type="evidence" value="ECO:0007669"/>
    <property type="project" value="UniProtKB-KW"/>
</dbReference>
<dbReference type="RefSeq" id="WP_156205458.1">
    <property type="nucleotide sequence ID" value="NZ_WHPN01000179.1"/>
</dbReference>
<evidence type="ECO:0000313" key="5">
    <source>
        <dbReference type="Proteomes" id="UP000621266"/>
    </source>
</evidence>
<keyword evidence="5" id="KW-1185">Reference proteome</keyword>
<sequence>GDVKDRILAVRGMSLIEEIPVEGYRFFVLNYTQPVDHKRPYLGTFQQRLTLLHRGEDRPTVFHTSGYHVSTVPSRSEPARIADGNQVSMEYRFFTPSRPEPANWSKLDIWQAAADQHRVHRALKRIYRGNWLATGGSKGGMTATYYRRFFPHDMDGTVAYVAPNDHRNDEDSAYDRFFETVATPECRDALDTAQREALLRREELTARYQAWAGENDATFATIGGIDRAFESAVLDLAWAFWQYGTESDCADVPAADAPSGELYDFLDTVSGLSFYTDEGLAPYTPYYYQAGTELGAPDVAAPHLEDLLLHPGTYGPRAYVPREIPMEWEDGVMRDVDRWVRHRSERMMFVYGENDPWGAEPFRLGRGSRDSYVFTVPGANHGASITAMNGAEEDTAVAAILRWADVAPDAVRRDTSAARPLAERDPALDE</sequence>
<reference evidence="4 5" key="1">
    <citation type="submission" date="2019-10" db="EMBL/GenBank/DDBJ databases">
        <title>Streptomyces tenebrisbrunneis sp.nov., an endogenous actinomycete isolated from of Lycium ruthenicum.</title>
        <authorList>
            <person name="Ma L."/>
        </authorList>
    </citation>
    <scope>NUCLEOTIDE SEQUENCE [LARGE SCALE GENOMIC DNA]</scope>
    <source>
        <strain evidence="4 5">TRM 66187</strain>
    </source>
</reference>
<comment type="caution">
    <text evidence="4">The sequence shown here is derived from an EMBL/GenBank/DDBJ whole genome shotgun (WGS) entry which is preliminary data.</text>
</comment>
<dbReference type="EMBL" id="WHPN01000179">
    <property type="protein sequence ID" value="KAF4409727.1"/>
    <property type="molecule type" value="Genomic_DNA"/>
</dbReference>
<evidence type="ECO:0000313" key="4">
    <source>
        <dbReference type="EMBL" id="KAF4409727.1"/>
    </source>
</evidence>
<accession>A0ABQ7FM02</accession>
<organism evidence="4 5">
    <name type="scientific">Streptomyces lycii</name>
    <dbReference type="NCBI Taxonomy" id="2654337"/>
    <lineage>
        <taxon>Bacteria</taxon>
        <taxon>Bacillati</taxon>
        <taxon>Actinomycetota</taxon>
        <taxon>Actinomycetes</taxon>
        <taxon>Kitasatosporales</taxon>
        <taxon>Streptomycetaceae</taxon>
        <taxon>Streptomyces</taxon>
    </lineage>
</organism>